<feature type="region of interest" description="Disordered" evidence="6">
    <location>
        <begin position="325"/>
        <end position="350"/>
    </location>
</feature>
<dbReference type="InterPro" id="IPR015500">
    <property type="entry name" value="Peptidase_S8_subtilisin-rel"/>
</dbReference>
<feature type="active site" description="Charge relay system" evidence="5">
    <location>
        <position position="369"/>
    </location>
</feature>
<dbReference type="PANTHER" id="PTHR43806">
    <property type="entry name" value="PEPTIDASE S8"/>
    <property type="match status" value="1"/>
</dbReference>
<evidence type="ECO:0000313" key="9">
    <source>
        <dbReference type="EMBL" id="KKY30498.1"/>
    </source>
</evidence>
<evidence type="ECO:0000313" key="10">
    <source>
        <dbReference type="Proteomes" id="UP000034680"/>
    </source>
</evidence>
<evidence type="ECO:0000256" key="1">
    <source>
        <dbReference type="ARBA" id="ARBA00011073"/>
    </source>
</evidence>
<feature type="signal peptide" evidence="7">
    <location>
        <begin position="1"/>
        <end position="23"/>
    </location>
</feature>
<comment type="similarity">
    <text evidence="1 5">Belongs to the peptidase S8 family.</text>
</comment>
<dbReference type="InterPro" id="IPR050131">
    <property type="entry name" value="Peptidase_S8_subtilisin-like"/>
</dbReference>
<organism evidence="9 10">
    <name type="scientific">Diaporthe ampelina</name>
    <dbReference type="NCBI Taxonomy" id="1214573"/>
    <lineage>
        <taxon>Eukaryota</taxon>
        <taxon>Fungi</taxon>
        <taxon>Dikarya</taxon>
        <taxon>Ascomycota</taxon>
        <taxon>Pezizomycotina</taxon>
        <taxon>Sordariomycetes</taxon>
        <taxon>Sordariomycetidae</taxon>
        <taxon>Diaporthales</taxon>
        <taxon>Diaporthaceae</taxon>
        <taxon>Diaporthe</taxon>
    </lineage>
</organism>
<protein>
    <submittedName>
        <fullName evidence="9">Putative secreted serine protease</fullName>
    </submittedName>
</protein>
<dbReference type="OrthoDB" id="1896086at2759"/>
<feature type="chain" id="PRO_5002544720" evidence="7">
    <location>
        <begin position="24"/>
        <end position="454"/>
    </location>
</feature>
<feature type="active site" description="Charge relay system" evidence="5">
    <location>
        <position position="92"/>
    </location>
</feature>
<dbReference type="EMBL" id="LCUC01000477">
    <property type="protein sequence ID" value="KKY30498.1"/>
    <property type="molecule type" value="Genomic_DNA"/>
</dbReference>
<keyword evidence="2 5" id="KW-0645">Protease</keyword>
<dbReference type="GO" id="GO:0004252">
    <property type="term" value="F:serine-type endopeptidase activity"/>
    <property type="evidence" value="ECO:0007669"/>
    <property type="project" value="UniProtKB-UniRule"/>
</dbReference>
<dbReference type="AlphaFoldDB" id="A0A0G2H5J5"/>
<dbReference type="InterPro" id="IPR023828">
    <property type="entry name" value="Peptidase_S8_Ser-AS"/>
</dbReference>
<dbReference type="GO" id="GO:0006508">
    <property type="term" value="P:proteolysis"/>
    <property type="evidence" value="ECO:0007669"/>
    <property type="project" value="UniProtKB-KW"/>
</dbReference>
<evidence type="ECO:0000256" key="3">
    <source>
        <dbReference type="ARBA" id="ARBA00022801"/>
    </source>
</evidence>
<keyword evidence="4 5" id="KW-0720">Serine protease</keyword>
<comment type="caution">
    <text evidence="9">The sequence shown here is derived from an EMBL/GenBank/DDBJ whole genome shotgun (WGS) entry which is preliminary data.</text>
</comment>
<dbReference type="PRINTS" id="PR00723">
    <property type="entry name" value="SUBTILISIN"/>
</dbReference>
<dbReference type="InterPro" id="IPR036852">
    <property type="entry name" value="Peptidase_S8/S53_dom_sf"/>
</dbReference>
<reference evidence="9 10" key="1">
    <citation type="submission" date="2015-05" db="EMBL/GenBank/DDBJ databases">
        <title>Distinctive expansion of gene families associated with plant cell wall degradation and secondary metabolism in the genomes of grapevine trunk pathogens.</title>
        <authorList>
            <person name="Lawrence D.P."/>
            <person name="Travadon R."/>
            <person name="Rolshausen P.E."/>
            <person name="Baumgartner K."/>
        </authorList>
    </citation>
    <scope>NUCLEOTIDE SEQUENCE [LARGE SCALE GENOMIC DNA]</scope>
    <source>
        <strain evidence="9">DA912</strain>
    </source>
</reference>
<evidence type="ECO:0000256" key="5">
    <source>
        <dbReference type="PROSITE-ProRule" id="PRU01240"/>
    </source>
</evidence>
<accession>A0A0G2H5J5</accession>
<dbReference type="InterPro" id="IPR000209">
    <property type="entry name" value="Peptidase_S8/S53_dom"/>
</dbReference>
<dbReference type="PANTHER" id="PTHR43806:SF11">
    <property type="entry name" value="CEREVISIN-RELATED"/>
    <property type="match status" value="1"/>
</dbReference>
<keyword evidence="10" id="KW-1185">Reference proteome</keyword>
<dbReference type="SUPFAM" id="SSF52743">
    <property type="entry name" value="Subtilisin-like"/>
    <property type="match status" value="1"/>
</dbReference>
<evidence type="ECO:0000256" key="6">
    <source>
        <dbReference type="SAM" id="MobiDB-lite"/>
    </source>
</evidence>
<feature type="region of interest" description="Disordered" evidence="6">
    <location>
        <begin position="279"/>
        <end position="298"/>
    </location>
</feature>
<feature type="active site" description="Charge relay system" evidence="5">
    <location>
        <position position="157"/>
    </location>
</feature>
<dbReference type="Gene3D" id="3.40.50.200">
    <property type="entry name" value="Peptidase S8/S53 domain"/>
    <property type="match status" value="1"/>
</dbReference>
<evidence type="ECO:0000256" key="4">
    <source>
        <dbReference type="ARBA" id="ARBA00022825"/>
    </source>
</evidence>
<gene>
    <name evidence="9" type="ORF">UCDDA912_g09586</name>
</gene>
<reference evidence="9 10" key="2">
    <citation type="submission" date="2015-05" db="EMBL/GenBank/DDBJ databases">
        <authorList>
            <person name="Morales-Cruz A."/>
            <person name="Amrine K.C."/>
            <person name="Cantu D."/>
        </authorList>
    </citation>
    <scope>NUCLEOTIDE SEQUENCE [LARGE SCALE GENOMIC DNA]</scope>
    <source>
        <strain evidence="9">DA912</strain>
    </source>
</reference>
<keyword evidence="7" id="KW-0732">Signal</keyword>
<feature type="domain" description="Peptidase S8/S53" evidence="8">
    <location>
        <begin position="83"/>
        <end position="384"/>
    </location>
</feature>
<dbReference type="PROSITE" id="PS00138">
    <property type="entry name" value="SUBTILASE_SER"/>
    <property type="match status" value="1"/>
</dbReference>
<evidence type="ECO:0000256" key="7">
    <source>
        <dbReference type="SAM" id="SignalP"/>
    </source>
</evidence>
<name>A0A0G2H5J5_9PEZI</name>
<dbReference type="STRING" id="1214573.A0A0G2H5J5"/>
<proteinExistence type="inferred from homology"/>
<dbReference type="Proteomes" id="UP000034680">
    <property type="component" value="Unassembled WGS sequence"/>
</dbReference>
<dbReference type="Pfam" id="PF00082">
    <property type="entry name" value="Peptidase_S8"/>
    <property type="match status" value="1"/>
</dbReference>
<evidence type="ECO:0000256" key="2">
    <source>
        <dbReference type="ARBA" id="ARBA00022670"/>
    </source>
</evidence>
<keyword evidence="3 5" id="KW-0378">Hydrolase</keyword>
<dbReference type="PROSITE" id="PS51892">
    <property type="entry name" value="SUBTILASE"/>
    <property type="match status" value="1"/>
</dbReference>
<sequence length="454" mass="49191">MNTPIIMSILLNILLLFSSFASTSPINEEAPIPTTAVQESRVLSPRALVTDTTGRYYLTLLSAPLDQTNPNPGTQYVHDDTSGSGITIFIIDSGFNTEEFPDEFCTDAGRWIETRILSRDLRSTPLTEDQLAQGVDFPPNTMADVGGIGEDNLIHGHGTQVAIIAGGCQSGVAPRANLFLIKAAEIKVDRDGDPYSSDEPDLYPQAIIAGLQLVVERMDSDDSPSIPRGKAVVSLSIGIPNDEIKERWGETAYNAFRDSLRDKLNQLNERGVTVVFAAGNDGMGRGEEDSGPDVEPDETPHYADETFPHTLASQDSNIILVGGTDENGRLRPQTSPGRDDHPITIYAPSRLPGYDLSDGKTDKSLYGTSFSAPQVAGLAAYLLALPSESDRFRYDPRDPADNTVGMRVKSRVVELAYQRLSDDHKLAAPPDDYDYDIPAVINVAYNGAHGAQIP</sequence>
<evidence type="ECO:0000259" key="8">
    <source>
        <dbReference type="Pfam" id="PF00082"/>
    </source>
</evidence>